<dbReference type="AlphaFoldDB" id="A0A1G2QIH5"/>
<keyword evidence="1" id="KW-0732">Signal</keyword>
<feature type="chain" id="PRO_5009584114" description="IPT/TIG domain-containing protein" evidence="1">
    <location>
        <begin position="22"/>
        <end position="333"/>
    </location>
</feature>
<dbReference type="EMBL" id="MHTL01000013">
    <property type="protein sequence ID" value="OHA60444.1"/>
    <property type="molecule type" value="Genomic_DNA"/>
</dbReference>
<comment type="caution">
    <text evidence="2">The sequence shown here is derived from an EMBL/GenBank/DDBJ whole genome shotgun (WGS) entry which is preliminary data.</text>
</comment>
<evidence type="ECO:0000313" key="3">
    <source>
        <dbReference type="Proteomes" id="UP000177090"/>
    </source>
</evidence>
<sequence length="333" mass="35204">MRARNFSLLLIILTFPFAVQGASIRGDDAIIISVSPEFPGPGESVTITASGRSFDSNQAVFIWSVGGKEVLRGPAEKNYMLETSRSGAATYISLSVASVEGARYQKSITVTPSLIDLLWEARVYTQPFYRGHSLATSESIVTVVALPELTTAGGTRIAPSKLIYKWSKDGKNIGSVSGLGKQSFTFTSAKLFNENHITVTVSSSDGTISASRSMGILVSNPRVVLYPAPALLGTLYNKALGTSFSLLSDEMGVRAAAYYFSLATDGTNPTTLMWSLNGKLLPTEPEGNSLVTLRKGGAAGTARISVTATHPSNLLQSAAWSGSVNLGNSASQF</sequence>
<evidence type="ECO:0000256" key="1">
    <source>
        <dbReference type="SAM" id="SignalP"/>
    </source>
</evidence>
<name>A0A1G2QIH5_9BACT</name>
<dbReference type="Proteomes" id="UP000177090">
    <property type="component" value="Unassembled WGS sequence"/>
</dbReference>
<gene>
    <name evidence="2" type="ORF">A2569_01250</name>
</gene>
<reference evidence="2 3" key="1">
    <citation type="journal article" date="2016" name="Nat. Commun.">
        <title>Thousands of microbial genomes shed light on interconnected biogeochemical processes in an aquifer system.</title>
        <authorList>
            <person name="Anantharaman K."/>
            <person name="Brown C.T."/>
            <person name="Hug L.A."/>
            <person name="Sharon I."/>
            <person name="Castelle C.J."/>
            <person name="Probst A.J."/>
            <person name="Thomas B.C."/>
            <person name="Singh A."/>
            <person name="Wilkins M.J."/>
            <person name="Karaoz U."/>
            <person name="Brodie E.L."/>
            <person name="Williams K.H."/>
            <person name="Hubbard S.S."/>
            <person name="Banfield J.F."/>
        </authorList>
    </citation>
    <scope>NUCLEOTIDE SEQUENCE [LARGE SCALE GENOMIC DNA]</scope>
</reference>
<evidence type="ECO:0000313" key="2">
    <source>
        <dbReference type="EMBL" id="OHA60444.1"/>
    </source>
</evidence>
<organism evidence="2 3">
    <name type="scientific">Candidatus Vogelbacteria bacterium RIFOXYD1_FULL_51_18</name>
    <dbReference type="NCBI Taxonomy" id="1802440"/>
    <lineage>
        <taxon>Bacteria</taxon>
        <taxon>Candidatus Vogeliibacteriota</taxon>
    </lineage>
</organism>
<accession>A0A1G2QIH5</accession>
<feature type="signal peptide" evidence="1">
    <location>
        <begin position="1"/>
        <end position="21"/>
    </location>
</feature>
<proteinExistence type="predicted"/>
<protein>
    <recommendedName>
        <fullName evidence="4">IPT/TIG domain-containing protein</fullName>
    </recommendedName>
</protein>
<evidence type="ECO:0008006" key="4">
    <source>
        <dbReference type="Google" id="ProtNLM"/>
    </source>
</evidence>
<dbReference type="STRING" id="1802440.A2569_01250"/>